<keyword evidence="4" id="KW-1185">Reference proteome</keyword>
<dbReference type="PANTHER" id="PTHR33638">
    <property type="entry name" value="SELENOPROTEIN H"/>
    <property type="match status" value="1"/>
</dbReference>
<reference evidence="3 4" key="1">
    <citation type="submission" date="2020-12" db="EMBL/GenBank/DDBJ databases">
        <title>Concerted genomic and epigenomic changes stabilize Arabidopsis allopolyploids.</title>
        <authorList>
            <person name="Chen Z."/>
        </authorList>
    </citation>
    <scope>NUCLEOTIDE SEQUENCE [LARGE SCALE GENOMIC DNA]</scope>
    <source>
        <strain evidence="3">Allo738</strain>
        <tissue evidence="3">Leaf</tissue>
    </source>
</reference>
<dbReference type="PANTHER" id="PTHR33638:SF1">
    <property type="entry name" value="SELENOPROTEIN H"/>
    <property type="match status" value="1"/>
</dbReference>
<dbReference type="InterPro" id="IPR052674">
    <property type="entry name" value="SelWTH-like"/>
</dbReference>
<dbReference type="Proteomes" id="UP000694240">
    <property type="component" value="Chromosome 9"/>
</dbReference>
<organism evidence="3 4">
    <name type="scientific">Arabidopsis thaliana x Arabidopsis arenosa</name>
    <dbReference type="NCBI Taxonomy" id="1240361"/>
    <lineage>
        <taxon>Eukaryota</taxon>
        <taxon>Viridiplantae</taxon>
        <taxon>Streptophyta</taxon>
        <taxon>Embryophyta</taxon>
        <taxon>Tracheophyta</taxon>
        <taxon>Spermatophyta</taxon>
        <taxon>Magnoliopsida</taxon>
        <taxon>eudicotyledons</taxon>
        <taxon>Gunneridae</taxon>
        <taxon>Pentapetalae</taxon>
        <taxon>rosids</taxon>
        <taxon>malvids</taxon>
        <taxon>Brassicales</taxon>
        <taxon>Brassicaceae</taxon>
        <taxon>Camelineae</taxon>
        <taxon>Arabidopsis</taxon>
    </lineage>
</organism>
<comment type="caution">
    <text evidence="3">The sequence shown here is derived from an EMBL/GenBank/DDBJ whole genome shotgun (WGS) entry which is preliminary data.</text>
</comment>
<sequence length="198" mass="22350">MAPPKNVDGEGKGKGKAIANTSTRVLRSMVRKTRSDTKREGSSSKLVKLESPEKKKRKTTKAKAGAKKKVKKEEEEEVAVKVEKEEEESAEEEDDDAAEKEEEEEDDDDSEKKKIVIEHCKQCKSFRERANEAKEGLEEAVPGIIVTVNPDKPRRGCFEIREEGGETFISLLGMKRPFTPMKELNMEEVITDIVEKIK</sequence>
<dbReference type="FunFam" id="3.40.30.10:FF:000361">
    <property type="entry name" value="Selenium binding protein"/>
    <property type="match status" value="1"/>
</dbReference>
<evidence type="ECO:0000313" key="3">
    <source>
        <dbReference type="EMBL" id="KAG7567543.1"/>
    </source>
</evidence>
<feature type="compositionally biased region" description="Basic and acidic residues" evidence="2">
    <location>
        <begin position="33"/>
        <end position="53"/>
    </location>
</feature>
<dbReference type="NCBIfam" id="TIGR02174">
    <property type="entry name" value="CXXU_selWTH"/>
    <property type="match status" value="1"/>
</dbReference>
<feature type="region of interest" description="Disordered" evidence="2">
    <location>
        <begin position="1"/>
        <end position="114"/>
    </location>
</feature>
<keyword evidence="1" id="KW-0676">Redox-active center</keyword>
<evidence type="ECO:0000313" key="4">
    <source>
        <dbReference type="Proteomes" id="UP000694240"/>
    </source>
</evidence>
<accession>A0A8T2A1Y7</accession>
<dbReference type="AlphaFoldDB" id="A0A8T2A1Y7"/>
<protein>
    <submittedName>
        <fullName evidence="3">Selenoprotein Rdx-type</fullName>
    </submittedName>
</protein>
<evidence type="ECO:0000256" key="1">
    <source>
        <dbReference type="ARBA" id="ARBA00023284"/>
    </source>
</evidence>
<evidence type="ECO:0000256" key="2">
    <source>
        <dbReference type="SAM" id="MobiDB-lite"/>
    </source>
</evidence>
<feature type="compositionally biased region" description="Acidic residues" evidence="2">
    <location>
        <begin position="85"/>
        <end position="109"/>
    </location>
</feature>
<dbReference type="InterPro" id="IPR011893">
    <property type="entry name" value="Selenoprotein_Rdx-typ"/>
</dbReference>
<dbReference type="GO" id="GO:0005794">
    <property type="term" value="C:Golgi apparatus"/>
    <property type="evidence" value="ECO:0007669"/>
    <property type="project" value="TreeGrafter"/>
</dbReference>
<proteinExistence type="predicted"/>
<name>A0A8T2A1Y7_9BRAS</name>
<feature type="compositionally biased region" description="Basic residues" evidence="2">
    <location>
        <begin position="54"/>
        <end position="70"/>
    </location>
</feature>
<dbReference type="EMBL" id="JAEFBK010000009">
    <property type="protein sequence ID" value="KAG7567543.1"/>
    <property type="molecule type" value="Genomic_DNA"/>
</dbReference>
<gene>
    <name evidence="3" type="ORF">ISN45_Aa04g004090</name>
</gene>